<dbReference type="InterPro" id="IPR003148">
    <property type="entry name" value="RCK_N"/>
</dbReference>
<protein>
    <recommendedName>
        <fullName evidence="1">RCK N-terminal domain-containing protein</fullName>
    </recommendedName>
</protein>
<dbReference type="KEGG" id="cpho:CPHO_03030"/>
<feature type="domain" description="RCK N-terminal" evidence="1">
    <location>
        <begin position="1"/>
        <end position="117"/>
    </location>
</feature>
<evidence type="ECO:0000259" key="1">
    <source>
        <dbReference type="PROSITE" id="PS51201"/>
    </source>
</evidence>
<dbReference type="InterPro" id="IPR036291">
    <property type="entry name" value="NAD(P)-bd_dom_sf"/>
</dbReference>
<dbReference type="AlphaFoldDB" id="A0A1L7D635"/>
<dbReference type="Gene3D" id="3.40.50.720">
    <property type="entry name" value="NAD(P)-binding Rossmann-like Domain"/>
    <property type="match status" value="1"/>
</dbReference>
<sequence length="216" mass="23359">MSPVVILGLGRFGMALAEELVLYGVEVMAVDTEERRVNAASRTLAHCVVADSVDIEVLRKLGVDEVQRAVVAIGSNLEASILSASNLVELGVPNIWAKADSDAHARILEQIGAHHVVRPERDTARRVAHLLDGSFQDYAEFDEHHGVIKMVPPRSVSRHHNPNDFLYNEYGVYVTSCRIPGKGWLPAAKCDISAADLALFAGDPAKLEAFAKAAGN</sequence>
<dbReference type="InterPro" id="IPR050721">
    <property type="entry name" value="Trk_Ktr_HKT_K-transport"/>
</dbReference>
<dbReference type="STRING" id="161895.CPHO_03030"/>
<dbReference type="EMBL" id="CP009249">
    <property type="protein sequence ID" value="APT93626.1"/>
    <property type="molecule type" value="Genomic_DNA"/>
</dbReference>
<dbReference type="PANTHER" id="PTHR43833:SF7">
    <property type="entry name" value="KTR SYSTEM POTASSIUM UPTAKE PROTEIN C"/>
    <property type="match status" value="1"/>
</dbReference>
<dbReference type="GO" id="GO:0006813">
    <property type="term" value="P:potassium ion transport"/>
    <property type="evidence" value="ECO:0007669"/>
    <property type="project" value="InterPro"/>
</dbReference>
<accession>A0A1L7D635</accession>
<gene>
    <name evidence="2" type="ORF">CPHO_03030</name>
</gene>
<dbReference type="SUPFAM" id="SSF51735">
    <property type="entry name" value="NAD(P)-binding Rossmann-fold domains"/>
    <property type="match status" value="1"/>
</dbReference>
<evidence type="ECO:0000313" key="3">
    <source>
        <dbReference type="Proteomes" id="UP000185491"/>
    </source>
</evidence>
<keyword evidence="3" id="KW-1185">Reference proteome</keyword>
<dbReference type="Pfam" id="PF02254">
    <property type="entry name" value="TrkA_N"/>
    <property type="match status" value="1"/>
</dbReference>
<reference evidence="2 3" key="1">
    <citation type="submission" date="2014-08" db="EMBL/GenBank/DDBJ databases">
        <title>Complete genome sequence of Corynebacterium phocae M408/89/1(T)(=DSM 44612(T)), isolated from the common seal (Phoca vitulina).</title>
        <authorList>
            <person name="Ruckert C."/>
            <person name="Albersmeier A."/>
            <person name="Winkler A."/>
            <person name="Kalinowski J."/>
        </authorList>
    </citation>
    <scope>NUCLEOTIDE SEQUENCE [LARGE SCALE GENOMIC DNA]</scope>
    <source>
        <strain evidence="2 3">M408/89/1</strain>
    </source>
</reference>
<organism evidence="2 3">
    <name type="scientific">Corynebacterium phocae</name>
    <dbReference type="NCBI Taxonomy" id="161895"/>
    <lineage>
        <taxon>Bacteria</taxon>
        <taxon>Bacillati</taxon>
        <taxon>Actinomycetota</taxon>
        <taxon>Actinomycetes</taxon>
        <taxon>Mycobacteriales</taxon>
        <taxon>Corynebacteriaceae</taxon>
        <taxon>Corynebacterium</taxon>
    </lineage>
</organism>
<dbReference type="PANTHER" id="PTHR43833">
    <property type="entry name" value="POTASSIUM CHANNEL PROTEIN 2-RELATED-RELATED"/>
    <property type="match status" value="1"/>
</dbReference>
<dbReference type="OrthoDB" id="9776294at2"/>
<name>A0A1L7D635_9CORY</name>
<dbReference type="PROSITE" id="PS51201">
    <property type="entry name" value="RCK_N"/>
    <property type="match status" value="1"/>
</dbReference>
<proteinExistence type="predicted"/>
<dbReference type="Proteomes" id="UP000185491">
    <property type="component" value="Chromosome"/>
</dbReference>
<evidence type="ECO:0000313" key="2">
    <source>
        <dbReference type="EMBL" id="APT93626.1"/>
    </source>
</evidence>